<dbReference type="HAMAP" id="MF_00805">
    <property type="entry name" value="CitD"/>
    <property type="match status" value="1"/>
</dbReference>
<dbReference type="Pfam" id="PF06857">
    <property type="entry name" value="ACP"/>
    <property type="match status" value="1"/>
</dbReference>
<dbReference type="PIRSF" id="PIRSF002736">
    <property type="entry name" value="Citrt_lyas_gamma"/>
    <property type="match status" value="1"/>
</dbReference>
<name>A0A495RJK5_9GAMM</name>
<keyword evidence="7" id="KW-1185">Reference proteome</keyword>
<organism evidence="6 7">
    <name type="scientific">Orbus hercynius</name>
    <dbReference type="NCBI Taxonomy" id="593135"/>
    <lineage>
        <taxon>Bacteria</taxon>
        <taxon>Pseudomonadati</taxon>
        <taxon>Pseudomonadota</taxon>
        <taxon>Gammaproteobacteria</taxon>
        <taxon>Orbales</taxon>
        <taxon>Orbaceae</taxon>
        <taxon>Orbus</taxon>
    </lineage>
</organism>
<dbReference type="AlphaFoldDB" id="A0A495RJK5"/>
<evidence type="ECO:0000256" key="2">
    <source>
        <dbReference type="ARBA" id="ARBA00022490"/>
    </source>
</evidence>
<comment type="caution">
    <text evidence="6">The sequence shown here is derived from an EMBL/GenBank/DDBJ whole genome shotgun (WGS) entry which is preliminary data.</text>
</comment>
<comment type="similarity">
    <text evidence="4">Belongs to the CitD family.</text>
</comment>
<dbReference type="Proteomes" id="UP000278542">
    <property type="component" value="Unassembled WGS sequence"/>
</dbReference>
<keyword evidence="2 4" id="KW-0963">Cytoplasm</keyword>
<accession>A0A495RJK5</accession>
<feature type="modified residue" description="O-(phosphoribosyl dephospho-coenzyme A)serine" evidence="4 5">
    <location>
        <position position="14"/>
    </location>
</feature>
<evidence type="ECO:0000256" key="1">
    <source>
        <dbReference type="ARBA" id="ARBA00004496"/>
    </source>
</evidence>
<dbReference type="InterPro" id="IPR023439">
    <property type="entry name" value="Mal_deCO2ase/Cit_lyase_ACP"/>
</dbReference>
<keyword evidence="6" id="KW-0456">Lyase</keyword>
<evidence type="ECO:0000256" key="5">
    <source>
        <dbReference type="PIRSR" id="PIRSR002736-50"/>
    </source>
</evidence>
<dbReference type="InterPro" id="IPR006495">
    <property type="entry name" value="CitD"/>
</dbReference>
<dbReference type="OrthoDB" id="9798736at2"/>
<evidence type="ECO:0000256" key="4">
    <source>
        <dbReference type="HAMAP-Rule" id="MF_00805"/>
    </source>
</evidence>
<comment type="function">
    <text evidence="4">Covalent carrier of the coenzyme of citrate lyase.</text>
</comment>
<evidence type="ECO:0000313" key="7">
    <source>
        <dbReference type="Proteomes" id="UP000278542"/>
    </source>
</evidence>
<dbReference type="RefSeq" id="WP_121144600.1">
    <property type="nucleotide sequence ID" value="NZ_RBWY01000001.1"/>
</dbReference>
<reference evidence="6 7" key="1">
    <citation type="submission" date="2018-10" db="EMBL/GenBank/DDBJ databases">
        <title>Genomic Encyclopedia of Type Strains, Phase IV (KMG-IV): sequencing the most valuable type-strain genomes for metagenomic binning, comparative biology and taxonomic classification.</title>
        <authorList>
            <person name="Goeker M."/>
        </authorList>
    </citation>
    <scope>NUCLEOTIDE SEQUENCE [LARGE SCALE GENOMIC DNA]</scope>
    <source>
        <strain evidence="6 7">DSM 22228</strain>
    </source>
</reference>
<comment type="subunit">
    <text evidence="4">Oligomer with a subunit composition of (alpha,beta,gamma)6.</text>
</comment>
<dbReference type="GO" id="GO:0005737">
    <property type="term" value="C:cytoplasm"/>
    <property type="evidence" value="ECO:0007669"/>
    <property type="project" value="UniProtKB-SubCell"/>
</dbReference>
<gene>
    <name evidence="4" type="primary">citD</name>
    <name evidence="6" type="ORF">DES39_0963</name>
</gene>
<dbReference type="NCBIfam" id="NF009726">
    <property type="entry name" value="PRK13253.1"/>
    <property type="match status" value="1"/>
</dbReference>
<keyword evidence="3 4" id="KW-0597">Phosphoprotein</keyword>
<protein>
    <recommendedName>
        <fullName evidence="4">Citrate lyase acyl carrier protein</fullName>
    </recommendedName>
    <alternativeName>
        <fullName evidence="4">Citrate lyase gamma chain</fullName>
    </alternativeName>
</protein>
<dbReference type="NCBIfam" id="TIGR01608">
    <property type="entry name" value="citD"/>
    <property type="match status" value="1"/>
</dbReference>
<comment type="subcellular location">
    <subcellularLocation>
        <location evidence="1 4">Cytoplasm</location>
    </subcellularLocation>
</comment>
<sequence>MKIIKSALAGTLESSDLLVKVEPHDRLEIVINSDVNKQFGQQIRQVVEDTLARLEVKQGLIIIDDKGALDCVITARVQIAISRAAAEKAQWSQLL</sequence>
<proteinExistence type="inferred from homology"/>
<dbReference type="EMBL" id="RBWY01000001">
    <property type="protein sequence ID" value="RKS87722.1"/>
    <property type="molecule type" value="Genomic_DNA"/>
</dbReference>
<evidence type="ECO:0000313" key="6">
    <source>
        <dbReference type="EMBL" id="RKS87722.1"/>
    </source>
</evidence>
<dbReference type="GO" id="GO:0016829">
    <property type="term" value="F:lyase activity"/>
    <property type="evidence" value="ECO:0007669"/>
    <property type="project" value="UniProtKB-KW"/>
</dbReference>
<evidence type="ECO:0000256" key="3">
    <source>
        <dbReference type="ARBA" id="ARBA00022553"/>
    </source>
</evidence>